<organism evidence="1 2">
    <name type="scientific">Corchorus capsularis</name>
    <name type="common">Jute</name>
    <dbReference type="NCBI Taxonomy" id="210143"/>
    <lineage>
        <taxon>Eukaryota</taxon>
        <taxon>Viridiplantae</taxon>
        <taxon>Streptophyta</taxon>
        <taxon>Embryophyta</taxon>
        <taxon>Tracheophyta</taxon>
        <taxon>Spermatophyta</taxon>
        <taxon>Magnoliopsida</taxon>
        <taxon>eudicotyledons</taxon>
        <taxon>Gunneridae</taxon>
        <taxon>Pentapetalae</taxon>
        <taxon>rosids</taxon>
        <taxon>malvids</taxon>
        <taxon>Malvales</taxon>
        <taxon>Malvaceae</taxon>
        <taxon>Grewioideae</taxon>
        <taxon>Apeibeae</taxon>
        <taxon>Corchorus</taxon>
    </lineage>
</organism>
<evidence type="ECO:0000313" key="1">
    <source>
        <dbReference type="EMBL" id="OMO77002.1"/>
    </source>
</evidence>
<comment type="caution">
    <text evidence="1">The sequence shown here is derived from an EMBL/GenBank/DDBJ whole genome shotgun (WGS) entry which is preliminary data.</text>
</comment>
<accession>A0A1R3I342</accession>
<name>A0A1R3I342_COCAP</name>
<dbReference type="AlphaFoldDB" id="A0A1R3I342"/>
<feature type="non-terminal residue" evidence="1">
    <location>
        <position position="33"/>
    </location>
</feature>
<keyword evidence="2" id="KW-1185">Reference proteome</keyword>
<evidence type="ECO:0000313" key="2">
    <source>
        <dbReference type="Proteomes" id="UP000188268"/>
    </source>
</evidence>
<proteinExistence type="predicted"/>
<sequence length="33" mass="3801">LADYFQLQTSKPLSPNLKYKIGIQFKGMLELSK</sequence>
<feature type="non-terminal residue" evidence="1">
    <location>
        <position position="1"/>
    </location>
</feature>
<dbReference type="EMBL" id="AWWV01010829">
    <property type="protein sequence ID" value="OMO77002.1"/>
    <property type="molecule type" value="Genomic_DNA"/>
</dbReference>
<protein>
    <submittedName>
        <fullName evidence="1">Uncharacterized protein</fullName>
    </submittedName>
</protein>
<dbReference type="Proteomes" id="UP000188268">
    <property type="component" value="Unassembled WGS sequence"/>
</dbReference>
<gene>
    <name evidence="1" type="ORF">CCACVL1_15238</name>
</gene>
<reference evidence="1 2" key="1">
    <citation type="submission" date="2013-09" db="EMBL/GenBank/DDBJ databases">
        <title>Corchorus capsularis genome sequencing.</title>
        <authorList>
            <person name="Alam M."/>
            <person name="Haque M.S."/>
            <person name="Islam M.S."/>
            <person name="Emdad E.M."/>
            <person name="Islam M.M."/>
            <person name="Ahmed B."/>
            <person name="Halim A."/>
            <person name="Hossen Q.M.M."/>
            <person name="Hossain M.Z."/>
            <person name="Ahmed R."/>
            <person name="Khan M.M."/>
            <person name="Islam R."/>
            <person name="Rashid M.M."/>
            <person name="Khan S.A."/>
            <person name="Rahman M.S."/>
            <person name="Alam M."/>
        </authorList>
    </citation>
    <scope>NUCLEOTIDE SEQUENCE [LARGE SCALE GENOMIC DNA]</scope>
    <source>
        <strain evidence="2">cv. CVL-1</strain>
        <tissue evidence="1">Whole seedling</tissue>
    </source>
</reference>